<accession>A0A2Z4AHX8</accession>
<dbReference type="Proteomes" id="UP000247465">
    <property type="component" value="Chromosome"/>
</dbReference>
<evidence type="ECO:0000313" key="2">
    <source>
        <dbReference type="EMBL" id="AWT59934.1"/>
    </source>
</evidence>
<dbReference type="PROSITE" id="PS51257">
    <property type="entry name" value="PROKAR_LIPOPROTEIN"/>
    <property type="match status" value="1"/>
</dbReference>
<organism evidence="2 3">
    <name type="scientific">Candidatus Moanibacter tarae</name>
    <dbReference type="NCBI Taxonomy" id="2200854"/>
    <lineage>
        <taxon>Bacteria</taxon>
        <taxon>Pseudomonadati</taxon>
        <taxon>Verrucomicrobiota</taxon>
        <taxon>Opitutia</taxon>
        <taxon>Puniceicoccales</taxon>
        <taxon>Puniceicoccales incertae sedis</taxon>
        <taxon>Candidatus Moanibacter</taxon>
    </lineage>
</organism>
<dbReference type="AlphaFoldDB" id="A0A2Z4AHX8"/>
<dbReference type="GO" id="GO:0055085">
    <property type="term" value="P:transmembrane transport"/>
    <property type="evidence" value="ECO:0007669"/>
    <property type="project" value="InterPro"/>
</dbReference>
<dbReference type="Pfam" id="PF03480">
    <property type="entry name" value="DctP"/>
    <property type="match status" value="1"/>
</dbReference>
<protein>
    <submittedName>
        <fullName evidence="2">C4-dicarboxylate-binding periplasmic protein DctP</fullName>
    </submittedName>
</protein>
<dbReference type="InterPro" id="IPR018389">
    <property type="entry name" value="DctP_fam"/>
</dbReference>
<dbReference type="Gene3D" id="3.40.190.170">
    <property type="entry name" value="Bacterial extracellular solute-binding protein, family 7"/>
    <property type="match status" value="1"/>
</dbReference>
<dbReference type="KEGG" id="mtar:DF168_01132"/>
<dbReference type="EMBL" id="CP029803">
    <property type="protein sequence ID" value="AWT59934.1"/>
    <property type="molecule type" value="Genomic_DNA"/>
</dbReference>
<keyword evidence="1" id="KW-0732">Signal</keyword>
<dbReference type="InterPro" id="IPR038404">
    <property type="entry name" value="TRAP_DctP_sf"/>
</dbReference>
<name>A0A2Z4AHX8_9BACT</name>
<dbReference type="PANTHER" id="PTHR33376">
    <property type="match status" value="1"/>
</dbReference>
<sequence>MKRIVRNLMTLLSFLVISCSLLDGRQIRINLGTIAPQGSSAHQALLIMRDVWRQAPEGGVRLVIYPNGVQGGEADMVRLMRIDLLQAGLFTAVGISKIEPGVSALQNMPMVFRSLEEYDFVSKRLRPKLEARIEEQGYIVLFWVDAGWIRFFSKTPLVYPDDLLAMKLFVWAGSHGQANILTSMGFHPVMLETADIVPGLQTGLIDSVALPPIYALATQTDIRAPYMLELNYAPLMGAALIRKATWERIPTGAQKILRDSAKNAGKQINTKARSESNESVKAMEKRGLKVQKVTPDIERVWIERAEAIYPRIRGTEVPEDVFDEVIRLLGEFRSDN</sequence>
<evidence type="ECO:0000256" key="1">
    <source>
        <dbReference type="ARBA" id="ARBA00022729"/>
    </source>
</evidence>
<reference evidence="2 3" key="1">
    <citation type="submission" date="2018-06" db="EMBL/GenBank/DDBJ databases">
        <title>Draft Genome Sequence of a Novel Marine Bacterium Related to the Verrucomicrobia.</title>
        <authorList>
            <person name="Vosseberg J."/>
            <person name="Martijn J."/>
            <person name="Ettema T.J.G."/>
        </authorList>
    </citation>
    <scope>NUCLEOTIDE SEQUENCE [LARGE SCALE GENOMIC DNA]</scope>
    <source>
        <strain evidence="2">TARA_B100001123</strain>
    </source>
</reference>
<proteinExistence type="predicted"/>
<evidence type="ECO:0000313" key="3">
    <source>
        <dbReference type="Proteomes" id="UP000247465"/>
    </source>
</evidence>
<gene>
    <name evidence="2" type="primary">dctP</name>
    <name evidence="2" type="ORF">DF168_01132</name>
</gene>
<dbReference type="PANTHER" id="PTHR33376:SF5">
    <property type="entry name" value="EXTRACYTOPLASMIC SOLUTE RECEPTOR PROTEIN"/>
    <property type="match status" value="1"/>
</dbReference>
<dbReference type="NCBIfam" id="NF037995">
    <property type="entry name" value="TRAP_S1"/>
    <property type="match status" value="1"/>
</dbReference>